<dbReference type="InterPro" id="IPR050095">
    <property type="entry name" value="ECF_ABC_transporter_ATP-bd"/>
</dbReference>
<dbReference type="GO" id="GO:0016887">
    <property type="term" value="F:ATP hydrolysis activity"/>
    <property type="evidence" value="ECO:0007669"/>
    <property type="project" value="InterPro"/>
</dbReference>
<keyword evidence="6" id="KW-0067">ATP-binding</keyword>
<comment type="subcellular location">
    <subcellularLocation>
        <location evidence="1">Cell membrane</location>
    </subcellularLocation>
</comment>
<keyword evidence="11" id="KW-1185">Reference proteome</keyword>
<evidence type="ECO:0000256" key="1">
    <source>
        <dbReference type="ARBA" id="ARBA00004236"/>
    </source>
</evidence>
<keyword evidence="4" id="KW-1003">Cell membrane</keyword>
<dbReference type="CDD" id="cd03225">
    <property type="entry name" value="ABC_cobalt_CbiO_domain1"/>
    <property type="match status" value="1"/>
</dbReference>
<dbReference type="Pfam" id="PF00005">
    <property type="entry name" value="ABC_tran"/>
    <property type="match status" value="1"/>
</dbReference>
<evidence type="ECO:0000256" key="8">
    <source>
        <dbReference type="ARBA" id="ARBA00023136"/>
    </source>
</evidence>
<evidence type="ECO:0000313" key="10">
    <source>
        <dbReference type="EMBL" id="EHM13924.1"/>
    </source>
</evidence>
<dbReference type="EMBL" id="CM001376">
    <property type="protein sequence ID" value="EHM13924.1"/>
    <property type="molecule type" value="Genomic_DNA"/>
</dbReference>
<evidence type="ECO:0000256" key="6">
    <source>
        <dbReference type="ARBA" id="ARBA00022840"/>
    </source>
</evidence>
<dbReference type="PANTHER" id="PTHR43553:SF24">
    <property type="entry name" value="ENERGY-COUPLING FACTOR TRANSPORTER ATP-BINDING PROTEIN ECFA1"/>
    <property type="match status" value="1"/>
</dbReference>
<dbReference type="Gene3D" id="3.40.50.300">
    <property type="entry name" value="P-loop containing nucleotide triphosphate hydrolases"/>
    <property type="match status" value="1"/>
</dbReference>
<dbReference type="SMART" id="SM00382">
    <property type="entry name" value="AAA"/>
    <property type="match status" value="1"/>
</dbReference>
<dbReference type="InterPro" id="IPR015856">
    <property type="entry name" value="ABC_transpr_CbiO/EcfA_su"/>
</dbReference>
<dbReference type="InterPro" id="IPR003439">
    <property type="entry name" value="ABC_transporter-like_ATP-bd"/>
</dbReference>
<dbReference type="GO" id="GO:0042626">
    <property type="term" value="F:ATPase-coupled transmembrane transporter activity"/>
    <property type="evidence" value="ECO:0007669"/>
    <property type="project" value="TreeGrafter"/>
</dbReference>
<dbReference type="PROSITE" id="PS00211">
    <property type="entry name" value="ABC_TRANSPORTER_1"/>
    <property type="match status" value="1"/>
</dbReference>
<dbReference type="SUPFAM" id="SSF52540">
    <property type="entry name" value="P-loop containing nucleoside triphosphate hydrolases"/>
    <property type="match status" value="1"/>
</dbReference>
<dbReference type="STRING" id="885272.JonanDRAFT_1565"/>
<dbReference type="GO" id="GO:0043190">
    <property type="term" value="C:ATP-binding cassette (ABC) transporter complex"/>
    <property type="evidence" value="ECO:0007669"/>
    <property type="project" value="TreeGrafter"/>
</dbReference>
<dbReference type="AlphaFoldDB" id="H0UJF7"/>
<keyword evidence="5" id="KW-0547">Nucleotide-binding</keyword>
<dbReference type="InterPro" id="IPR017871">
    <property type="entry name" value="ABC_transporter-like_CS"/>
</dbReference>
<sequence length="242" mass="26339">MALLKVNNLHYTYPDGTQALRGLSFSLDQGDRLAVVGANGCGKSTMLAHLSGCLVPPPGTLYLHDQEITEKNLKDLRRAAGLIFQDPDDQLFMPTVLEDVGFGLIARQVPREEADRLSLEALKKLSAESLANRPPHRLSGGEKRAVALAGILVMEPELLLLDEPSTALDPRARRRVINLLSQLKRPFILTTHDLDMALDLCNRVAVLSAGQVVAMGGPEILQDGPALERWGLELPLSLSSSR</sequence>
<keyword evidence="3" id="KW-0813">Transport</keyword>
<accession>H0UJF7</accession>
<dbReference type="FunFam" id="3.40.50.300:FF:000224">
    <property type="entry name" value="Energy-coupling factor transporter ATP-binding protein EcfA"/>
    <property type="match status" value="1"/>
</dbReference>
<keyword evidence="8" id="KW-0472">Membrane</keyword>
<name>H0UJF7_9BACT</name>
<evidence type="ECO:0000259" key="9">
    <source>
        <dbReference type="PROSITE" id="PS50893"/>
    </source>
</evidence>
<protein>
    <submittedName>
        <fullName evidence="10">ABC-type cobalt transport system, ATPase component</fullName>
    </submittedName>
</protein>
<dbReference type="GO" id="GO:0005524">
    <property type="term" value="F:ATP binding"/>
    <property type="evidence" value="ECO:0007669"/>
    <property type="project" value="UniProtKB-KW"/>
</dbReference>
<evidence type="ECO:0000313" key="11">
    <source>
        <dbReference type="Proteomes" id="UP000003806"/>
    </source>
</evidence>
<dbReference type="eggNOG" id="COG1122">
    <property type="taxonomic scope" value="Bacteria"/>
</dbReference>
<evidence type="ECO:0000256" key="4">
    <source>
        <dbReference type="ARBA" id="ARBA00022475"/>
    </source>
</evidence>
<proteinExistence type="inferred from homology"/>
<evidence type="ECO:0000256" key="7">
    <source>
        <dbReference type="ARBA" id="ARBA00022967"/>
    </source>
</evidence>
<comment type="similarity">
    <text evidence="2">Belongs to the ABC transporter superfamily.</text>
</comment>
<gene>
    <name evidence="10" type="ORF">JonanDRAFT_1565</name>
</gene>
<evidence type="ECO:0000256" key="5">
    <source>
        <dbReference type="ARBA" id="ARBA00022741"/>
    </source>
</evidence>
<dbReference type="PANTHER" id="PTHR43553">
    <property type="entry name" value="HEAVY METAL TRANSPORTER"/>
    <property type="match status" value="1"/>
</dbReference>
<organism evidence="10 11">
    <name type="scientific">Jonquetella anthropi DSM 22815</name>
    <dbReference type="NCBI Taxonomy" id="885272"/>
    <lineage>
        <taxon>Bacteria</taxon>
        <taxon>Thermotogati</taxon>
        <taxon>Synergistota</taxon>
        <taxon>Synergistia</taxon>
        <taxon>Synergistales</taxon>
        <taxon>Dethiosulfovibrionaceae</taxon>
        <taxon>Jonquetella</taxon>
    </lineage>
</organism>
<dbReference type="OrthoDB" id="9784332at2"/>
<dbReference type="Proteomes" id="UP000003806">
    <property type="component" value="Chromosome"/>
</dbReference>
<dbReference type="PROSITE" id="PS50893">
    <property type="entry name" value="ABC_TRANSPORTER_2"/>
    <property type="match status" value="1"/>
</dbReference>
<dbReference type="InterPro" id="IPR027417">
    <property type="entry name" value="P-loop_NTPase"/>
</dbReference>
<dbReference type="RefSeq" id="WP_008519809.1">
    <property type="nucleotide sequence ID" value="NZ_CM001376.1"/>
</dbReference>
<dbReference type="HOGENOM" id="CLU_000604_1_22_0"/>
<evidence type="ECO:0000256" key="3">
    <source>
        <dbReference type="ARBA" id="ARBA00022448"/>
    </source>
</evidence>
<dbReference type="InterPro" id="IPR003593">
    <property type="entry name" value="AAA+_ATPase"/>
</dbReference>
<keyword evidence="7" id="KW-1278">Translocase</keyword>
<reference evidence="10 11" key="1">
    <citation type="submission" date="2011-11" db="EMBL/GenBank/DDBJ databases">
        <title>The Noncontiguous Finished genome of Jonquetella anthropi DSM 22815.</title>
        <authorList>
            <consortium name="US DOE Joint Genome Institute (JGI-PGF)"/>
            <person name="Lucas S."/>
            <person name="Copeland A."/>
            <person name="Lapidus A."/>
            <person name="Glavina del Rio T."/>
            <person name="Dalin E."/>
            <person name="Tice H."/>
            <person name="Bruce D."/>
            <person name="Goodwin L."/>
            <person name="Pitluck S."/>
            <person name="Peters L."/>
            <person name="Mikhailova N."/>
            <person name="Held B."/>
            <person name="Kyrpides N."/>
            <person name="Mavromatis K."/>
            <person name="Ivanova N."/>
            <person name="Markowitz V."/>
            <person name="Cheng J.-F."/>
            <person name="Hugenholtz P."/>
            <person name="Woyke T."/>
            <person name="Wu D."/>
            <person name="Gronow S."/>
            <person name="Wellnitz S."/>
            <person name="Brambilla E."/>
            <person name="Klenk H.-P."/>
            <person name="Eisen J.A."/>
        </authorList>
    </citation>
    <scope>NUCLEOTIDE SEQUENCE [LARGE SCALE GENOMIC DNA]</scope>
    <source>
        <strain evidence="10 11">DSM 22815</strain>
    </source>
</reference>
<evidence type="ECO:0000256" key="2">
    <source>
        <dbReference type="ARBA" id="ARBA00005417"/>
    </source>
</evidence>
<feature type="domain" description="ABC transporter" evidence="9">
    <location>
        <begin position="4"/>
        <end position="234"/>
    </location>
</feature>